<evidence type="ECO:0000256" key="1">
    <source>
        <dbReference type="SAM" id="MobiDB-lite"/>
    </source>
</evidence>
<dbReference type="SUPFAM" id="SSF103473">
    <property type="entry name" value="MFS general substrate transporter"/>
    <property type="match status" value="1"/>
</dbReference>
<keyword evidence="2" id="KW-0472">Membrane</keyword>
<reference evidence="3 4" key="1">
    <citation type="submission" date="2020-03" db="EMBL/GenBank/DDBJ databases">
        <title>Whole genome shotgun sequence of Phytohabitans rumicis NBRC 108638.</title>
        <authorList>
            <person name="Komaki H."/>
            <person name="Tamura T."/>
        </authorList>
    </citation>
    <scope>NUCLEOTIDE SEQUENCE [LARGE SCALE GENOMIC DNA]</scope>
    <source>
        <strain evidence="3 4">NBRC 108638</strain>
    </source>
</reference>
<evidence type="ECO:0000313" key="4">
    <source>
        <dbReference type="Proteomes" id="UP000482960"/>
    </source>
</evidence>
<comment type="caution">
    <text evidence="3">The sequence shown here is derived from an EMBL/GenBank/DDBJ whole genome shotgun (WGS) entry which is preliminary data.</text>
</comment>
<feature type="region of interest" description="Disordered" evidence="1">
    <location>
        <begin position="118"/>
        <end position="153"/>
    </location>
</feature>
<dbReference type="EMBL" id="BLPG01000001">
    <property type="protein sequence ID" value="GFJ89569.1"/>
    <property type="molecule type" value="Genomic_DNA"/>
</dbReference>
<dbReference type="Gene3D" id="1.20.1250.20">
    <property type="entry name" value="MFS general substrate transporter like domains"/>
    <property type="match status" value="1"/>
</dbReference>
<keyword evidence="2" id="KW-1133">Transmembrane helix</keyword>
<evidence type="ECO:0008006" key="5">
    <source>
        <dbReference type="Google" id="ProtNLM"/>
    </source>
</evidence>
<keyword evidence="2" id="KW-0812">Transmembrane</keyword>
<name>A0A6V8L4M1_9ACTN</name>
<organism evidence="3 4">
    <name type="scientific">Phytohabitans rumicis</name>
    <dbReference type="NCBI Taxonomy" id="1076125"/>
    <lineage>
        <taxon>Bacteria</taxon>
        <taxon>Bacillati</taxon>
        <taxon>Actinomycetota</taxon>
        <taxon>Actinomycetes</taxon>
        <taxon>Micromonosporales</taxon>
        <taxon>Micromonosporaceae</taxon>
    </lineage>
</organism>
<feature type="compositionally biased region" description="Basic and acidic residues" evidence="1">
    <location>
        <begin position="138"/>
        <end position="153"/>
    </location>
</feature>
<keyword evidence="4" id="KW-1185">Reference proteome</keyword>
<feature type="transmembrane region" description="Helical" evidence="2">
    <location>
        <begin position="66"/>
        <end position="84"/>
    </location>
</feature>
<evidence type="ECO:0000256" key="2">
    <source>
        <dbReference type="SAM" id="Phobius"/>
    </source>
</evidence>
<dbReference type="Proteomes" id="UP000482960">
    <property type="component" value="Unassembled WGS sequence"/>
</dbReference>
<protein>
    <recommendedName>
        <fullName evidence="5">Major facilitator superfamily (MFS) profile domain-containing protein</fullName>
    </recommendedName>
</protein>
<reference evidence="3 4" key="2">
    <citation type="submission" date="2020-03" db="EMBL/GenBank/DDBJ databases">
        <authorList>
            <person name="Ichikawa N."/>
            <person name="Kimura A."/>
            <person name="Kitahashi Y."/>
            <person name="Uohara A."/>
        </authorList>
    </citation>
    <scope>NUCLEOTIDE SEQUENCE [LARGE SCALE GENOMIC DNA]</scope>
    <source>
        <strain evidence="3 4">NBRC 108638</strain>
    </source>
</reference>
<gene>
    <name evidence="3" type="ORF">Prum_032110</name>
</gene>
<dbReference type="AlphaFoldDB" id="A0A6V8L4M1"/>
<evidence type="ECO:0000313" key="3">
    <source>
        <dbReference type="EMBL" id="GFJ89569.1"/>
    </source>
</evidence>
<proteinExistence type="predicted"/>
<dbReference type="InterPro" id="IPR036259">
    <property type="entry name" value="MFS_trans_sf"/>
</dbReference>
<sequence>MAAAGFAWQSRLTVDSGLVTGVLLPGVVMTFGIGLTFTPLAAAATTGVERSDAGLVSGLLNSSRQVGGSIGLAALATIAAGQGVAGYGRAFEVAALTLVAAAAATLLLPGPRASTVTARAPRTDQGFLRRSRANGRGSEIKARPFALDRRKNP</sequence>
<accession>A0A6V8L4M1</accession>
<feature type="transmembrane region" description="Helical" evidence="2">
    <location>
        <begin position="22"/>
        <end position="45"/>
    </location>
</feature>
<dbReference type="RefSeq" id="WP_218577247.1">
    <property type="nucleotide sequence ID" value="NZ_BLPG01000001.1"/>
</dbReference>